<evidence type="ECO:0000256" key="1">
    <source>
        <dbReference type="ARBA" id="ARBA00004123"/>
    </source>
</evidence>
<sequence length="315" mass="34049">MSSLGLAPDEVRQLDVLRQRLAQLVSSLQSLHESVATAQPLPTRESLQASTTILQRSISSIQDLMKENAHLFQRLALHPSTNFPGREHEGILTTLLRKKPELEMEQRVEAAREAARAAGVDPRELAPARRRGGAAARRDGGDGGEYGGYGDEDDGDGVEGDVDDDDDDDDGGVPSDRFNEYWADVRHAAETAIRKYIETQAMDPYTAEERRMGVENVRTGLRRALDEGDEEDDEEDEDEDEDDDEDEDMEGGGGQFKTGGGGAMPLGPEGQAAGVGGGVPGQGQPDLLPDHLLLFAARGDIDLPANVTRSKANAY</sequence>
<dbReference type="Pfam" id="PF10232">
    <property type="entry name" value="Med8"/>
    <property type="match status" value="1"/>
</dbReference>
<evidence type="ECO:0000256" key="8">
    <source>
        <dbReference type="ARBA" id="ARBA00031261"/>
    </source>
</evidence>
<dbReference type="GO" id="GO:0000978">
    <property type="term" value="F:RNA polymerase II cis-regulatory region sequence-specific DNA binding"/>
    <property type="evidence" value="ECO:0007669"/>
    <property type="project" value="TreeGrafter"/>
</dbReference>
<comment type="caution">
    <text evidence="11">The sequence shown here is derived from an EMBL/GenBank/DDBJ whole genome shotgun (WGS) entry which is preliminary data.</text>
</comment>
<feature type="compositionally biased region" description="Acidic residues" evidence="10">
    <location>
        <begin position="150"/>
        <end position="171"/>
    </location>
</feature>
<evidence type="ECO:0000256" key="10">
    <source>
        <dbReference type="SAM" id="MobiDB-lite"/>
    </source>
</evidence>
<evidence type="ECO:0000256" key="6">
    <source>
        <dbReference type="ARBA" id="ARBA00023163"/>
    </source>
</evidence>
<comment type="subcellular location">
    <subcellularLocation>
        <location evidence="1 9">Nucleus</location>
    </subcellularLocation>
</comment>
<evidence type="ECO:0000313" key="11">
    <source>
        <dbReference type="EMBL" id="KAK1755220.1"/>
    </source>
</evidence>
<evidence type="ECO:0000256" key="5">
    <source>
        <dbReference type="ARBA" id="ARBA00023159"/>
    </source>
</evidence>
<comment type="function">
    <text evidence="9">Component of the Mediator complex, a coactivator involved in the regulated transcription of nearly all RNA polymerase II-dependent genes. Mediator functions as a bridge to convey information from gene-specific regulatory proteins to the basal RNA polymerase II transcription machinery. Mediator is recruited to promoters by direct interactions with regulatory proteins and serves as a scaffold for the assembly of a functional preinitiation complex with RNA polymerase II and the general transcription factors.</text>
</comment>
<dbReference type="AlphaFoldDB" id="A0AAJ0FBJ4"/>
<dbReference type="Proteomes" id="UP001239445">
    <property type="component" value="Unassembled WGS sequence"/>
</dbReference>
<dbReference type="GO" id="GO:0070847">
    <property type="term" value="C:core mediator complex"/>
    <property type="evidence" value="ECO:0007669"/>
    <property type="project" value="TreeGrafter"/>
</dbReference>
<evidence type="ECO:0000256" key="2">
    <source>
        <dbReference type="ARBA" id="ARBA00005716"/>
    </source>
</evidence>
<comment type="similarity">
    <text evidence="2 9">Belongs to the Mediator complex subunit 8 family.</text>
</comment>
<evidence type="ECO:0000256" key="7">
    <source>
        <dbReference type="ARBA" id="ARBA00023242"/>
    </source>
</evidence>
<dbReference type="PANTHER" id="PTHR13074:SF9">
    <property type="entry name" value="MEDIATOR OF RNA POLYMERASE II TRANSCRIPTION SUBUNIT 8"/>
    <property type="match status" value="1"/>
</dbReference>
<evidence type="ECO:0000256" key="3">
    <source>
        <dbReference type="ARBA" id="ARBA00020637"/>
    </source>
</evidence>
<dbReference type="GO" id="GO:0003712">
    <property type="term" value="F:transcription coregulator activity"/>
    <property type="evidence" value="ECO:0007669"/>
    <property type="project" value="InterPro"/>
</dbReference>
<keyword evidence="12" id="KW-1185">Reference proteome</keyword>
<comment type="subunit">
    <text evidence="9">Component of the Mediator complex.</text>
</comment>
<dbReference type="PANTHER" id="PTHR13074">
    <property type="entry name" value="MEDIATOR OF RNA POLYMERASE II TRANSCRIPTION SUBUNIT 8"/>
    <property type="match status" value="1"/>
</dbReference>
<keyword evidence="4 9" id="KW-0805">Transcription regulation</keyword>
<feature type="region of interest" description="Disordered" evidence="10">
    <location>
        <begin position="217"/>
        <end position="287"/>
    </location>
</feature>
<proteinExistence type="inferred from homology"/>
<keyword evidence="7 9" id="KW-0539">Nucleus</keyword>
<protein>
    <recommendedName>
        <fullName evidence="3 9">Mediator of RNA polymerase II transcription subunit 8</fullName>
    </recommendedName>
    <alternativeName>
        <fullName evidence="8 9">Mediator complex subunit 8</fullName>
    </alternativeName>
</protein>
<feature type="region of interest" description="Disordered" evidence="10">
    <location>
        <begin position="107"/>
        <end position="178"/>
    </location>
</feature>
<evidence type="ECO:0000256" key="9">
    <source>
        <dbReference type="RuleBase" id="RU364144"/>
    </source>
</evidence>
<dbReference type="Gene3D" id="6.10.250.2610">
    <property type="match status" value="1"/>
</dbReference>
<accession>A0AAJ0FBJ4</accession>
<gene>
    <name evidence="9" type="primary">MED8</name>
    <name evidence="11" type="ORF">QBC47DRAFT_461281</name>
</gene>
<dbReference type="GO" id="GO:0016592">
    <property type="term" value="C:mediator complex"/>
    <property type="evidence" value="ECO:0007669"/>
    <property type="project" value="InterPro"/>
</dbReference>
<organism evidence="11 12">
    <name type="scientific">Echria macrotheca</name>
    <dbReference type="NCBI Taxonomy" id="438768"/>
    <lineage>
        <taxon>Eukaryota</taxon>
        <taxon>Fungi</taxon>
        <taxon>Dikarya</taxon>
        <taxon>Ascomycota</taxon>
        <taxon>Pezizomycotina</taxon>
        <taxon>Sordariomycetes</taxon>
        <taxon>Sordariomycetidae</taxon>
        <taxon>Sordariales</taxon>
        <taxon>Schizotheciaceae</taxon>
        <taxon>Echria</taxon>
    </lineage>
</organism>
<dbReference type="Gene3D" id="1.20.58.1710">
    <property type="match status" value="1"/>
</dbReference>
<dbReference type="GO" id="GO:0006357">
    <property type="term" value="P:regulation of transcription by RNA polymerase II"/>
    <property type="evidence" value="ECO:0007669"/>
    <property type="project" value="InterPro"/>
</dbReference>
<feature type="compositionally biased region" description="Acidic residues" evidence="10">
    <location>
        <begin position="227"/>
        <end position="250"/>
    </location>
</feature>
<feature type="compositionally biased region" description="Gly residues" evidence="10">
    <location>
        <begin position="251"/>
        <end position="264"/>
    </location>
</feature>
<evidence type="ECO:0000313" key="12">
    <source>
        <dbReference type="Proteomes" id="UP001239445"/>
    </source>
</evidence>
<keyword evidence="5 9" id="KW-0010">Activator</keyword>
<evidence type="ECO:0000256" key="4">
    <source>
        <dbReference type="ARBA" id="ARBA00023015"/>
    </source>
</evidence>
<feature type="compositionally biased region" description="Basic and acidic residues" evidence="10">
    <location>
        <begin position="107"/>
        <end position="127"/>
    </location>
</feature>
<dbReference type="EMBL" id="MU839834">
    <property type="protein sequence ID" value="KAK1755220.1"/>
    <property type="molecule type" value="Genomic_DNA"/>
</dbReference>
<dbReference type="InterPro" id="IPR019364">
    <property type="entry name" value="Mediatior_Med8_fun/met"/>
</dbReference>
<keyword evidence="6 9" id="KW-0804">Transcription</keyword>
<name>A0AAJ0FBJ4_9PEZI</name>
<reference evidence="11" key="1">
    <citation type="submission" date="2023-06" db="EMBL/GenBank/DDBJ databases">
        <title>Genome-scale phylogeny and comparative genomics of the fungal order Sordariales.</title>
        <authorList>
            <consortium name="Lawrence Berkeley National Laboratory"/>
            <person name="Hensen N."/>
            <person name="Bonometti L."/>
            <person name="Westerberg I."/>
            <person name="Brannstrom I.O."/>
            <person name="Guillou S."/>
            <person name="Cros-Aarteil S."/>
            <person name="Calhoun S."/>
            <person name="Haridas S."/>
            <person name="Kuo A."/>
            <person name="Mondo S."/>
            <person name="Pangilinan J."/>
            <person name="Riley R."/>
            <person name="Labutti K."/>
            <person name="Andreopoulos B."/>
            <person name="Lipzen A."/>
            <person name="Chen C."/>
            <person name="Yanf M."/>
            <person name="Daum C."/>
            <person name="Ng V."/>
            <person name="Clum A."/>
            <person name="Steindorff A."/>
            <person name="Ohm R."/>
            <person name="Martin F."/>
            <person name="Silar P."/>
            <person name="Natvig D."/>
            <person name="Lalanne C."/>
            <person name="Gautier V."/>
            <person name="Ament-Velasquez S.L."/>
            <person name="Kruys A."/>
            <person name="Hutchinson M.I."/>
            <person name="Powell A.J."/>
            <person name="Barry K."/>
            <person name="Miller A.N."/>
            <person name="Grigoriev I.V."/>
            <person name="Debuchy R."/>
            <person name="Gladieux P."/>
            <person name="Thoren M.H."/>
            <person name="Johannesson H."/>
        </authorList>
    </citation>
    <scope>NUCLEOTIDE SEQUENCE</scope>
    <source>
        <strain evidence="11">PSN4</strain>
    </source>
</reference>